<dbReference type="OrthoDB" id="9800856at2"/>
<dbReference type="InterPro" id="IPR029069">
    <property type="entry name" value="HotDog_dom_sf"/>
</dbReference>
<dbReference type="STRING" id="1936003.STSP2_00269"/>
<evidence type="ECO:0000256" key="2">
    <source>
        <dbReference type="ARBA" id="ARBA00022801"/>
    </source>
</evidence>
<dbReference type="AlphaFoldDB" id="A0A1U9NH95"/>
<dbReference type="PANTHER" id="PTHR31793">
    <property type="entry name" value="4-HYDROXYBENZOYL-COA THIOESTERASE FAMILY MEMBER"/>
    <property type="match status" value="1"/>
</dbReference>
<dbReference type="RefSeq" id="WP_146659116.1">
    <property type="nucleotide sequence ID" value="NZ_CP019791.1"/>
</dbReference>
<dbReference type="SUPFAM" id="SSF54637">
    <property type="entry name" value="Thioesterase/thiol ester dehydrase-isomerase"/>
    <property type="match status" value="1"/>
</dbReference>
<dbReference type="NCBIfam" id="TIGR00051">
    <property type="entry name" value="YbgC/FadM family acyl-CoA thioesterase"/>
    <property type="match status" value="1"/>
</dbReference>
<evidence type="ECO:0000313" key="3">
    <source>
        <dbReference type="EMBL" id="AQT67128.1"/>
    </source>
</evidence>
<dbReference type="EMBL" id="CP019791">
    <property type="protein sequence ID" value="AQT67128.1"/>
    <property type="molecule type" value="Genomic_DNA"/>
</dbReference>
<dbReference type="InterPro" id="IPR050563">
    <property type="entry name" value="4-hydroxybenzoyl-CoA_TE"/>
</dbReference>
<protein>
    <submittedName>
        <fullName evidence="3">Acyl-CoA thioester hydrolase YbgC</fullName>
        <ecNumber evidence="3">3.1.2.-</ecNumber>
    </submittedName>
</protein>
<dbReference type="EC" id="3.1.2.-" evidence="3"/>
<reference evidence="4" key="1">
    <citation type="submission" date="2017-02" db="EMBL/GenBank/DDBJ databases">
        <title>Comparative genomics and description of representatives of a novel lineage of planctomycetes thriving in anoxic sediments.</title>
        <authorList>
            <person name="Spring S."/>
            <person name="Bunk B."/>
            <person name="Sproer C."/>
        </authorList>
    </citation>
    <scope>NUCLEOTIDE SEQUENCE [LARGE SCALE GENOMIC DNA]</scope>
    <source>
        <strain evidence="4">ST-NAGAB-D1</strain>
    </source>
</reference>
<evidence type="ECO:0000313" key="4">
    <source>
        <dbReference type="Proteomes" id="UP000189674"/>
    </source>
</evidence>
<keyword evidence="2 3" id="KW-0378">Hydrolase</keyword>
<dbReference type="Pfam" id="PF13279">
    <property type="entry name" value="4HBT_2"/>
    <property type="match status" value="1"/>
</dbReference>
<dbReference type="PANTHER" id="PTHR31793:SF27">
    <property type="entry name" value="NOVEL THIOESTERASE SUPERFAMILY DOMAIN AND SAPOSIN A-TYPE DOMAIN CONTAINING PROTEIN (0610012H03RIK)"/>
    <property type="match status" value="1"/>
</dbReference>
<dbReference type="KEGG" id="alus:STSP2_00269"/>
<dbReference type="PIRSF" id="PIRSF003230">
    <property type="entry name" value="YbgC"/>
    <property type="match status" value="1"/>
</dbReference>
<dbReference type="Proteomes" id="UP000189674">
    <property type="component" value="Chromosome"/>
</dbReference>
<comment type="similarity">
    <text evidence="1">Belongs to the 4-hydroxybenzoyl-CoA thioesterase family.</text>
</comment>
<organism evidence="3 4">
    <name type="scientific">Anaerohalosphaera lusitana</name>
    <dbReference type="NCBI Taxonomy" id="1936003"/>
    <lineage>
        <taxon>Bacteria</taxon>
        <taxon>Pseudomonadati</taxon>
        <taxon>Planctomycetota</taxon>
        <taxon>Phycisphaerae</taxon>
        <taxon>Sedimentisphaerales</taxon>
        <taxon>Anaerohalosphaeraceae</taxon>
        <taxon>Anaerohalosphaera</taxon>
    </lineage>
</organism>
<dbReference type="CDD" id="cd00586">
    <property type="entry name" value="4HBT"/>
    <property type="match status" value="1"/>
</dbReference>
<sequence length="141" mass="16086">MSTEHFPQNVTVDSNTTQIVPRYVETDQGGVVHHTVYPIYFEVGRTELLRDNGLAYSELEKAGVFFVVSDMTVKYRRPAFYDEKLLLITTCTKTTNARVEHHYELKRAETGVTLAEGTTTLACIDKQGKVCRMPEFMFPED</sequence>
<keyword evidence="4" id="KW-1185">Reference proteome</keyword>
<proteinExistence type="inferred from homology"/>
<evidence type="ECO:0000256" key="1">
    <source>
        <dbReference type="ARBA" id="ARBA00005953"/>
    </source>
</evidence>
<dbReference type="InterPro" id="IPR006684">
    <property type="entry name" value="YbgC/YbaW"/>
</dbReference>
<gene>
    <name evidence="3" type="primary">ybgC</name>
    <name evidence="3" type="ORF">STSP2_00269</name>
</gene>
<dbReference type="Gene3D" id="3.10.129.10">
    <property type="entry name" value="Hotdog Thioesterase"/>
    <property type="match status" value="1"/>
</dbReference>
<name>A0A1U9NH95_9BACT</name>
<accession>A0A1U9NH95</accession>
<dbReference type="GO" id="GO:0047617">
    <property type="term" value="F:fatty acyl-CoA hydrolase activity"/>
    <property type="evidence" value="ECO:0007669"/>
    <property type="project" value="TreeGrafter"/>
</dbReference>